<protein>
    <submittedName>
        <fullName evidence="1">Uncharacterized protein</fullName>
    </submittedName>
</protein>
<reference evidence="1" key="1">
    <citation type="submission" date="2020-05" db="EMBL/GenBank/DDBJ databases">
        <title>Large-scale comparative analyses of tick genomes elucidate their genetic diversity and vector capacities.</title>
        <authorList>
            <person name="Jia N."/>
            <person name="Wang J."/>
            <person name="Shi W."/>
            <person name="Du L."/>
            <person name="Sun Y."/>
            <person name="Zhan W."/>
            <person name="Jiang J."/>
            <person name="Wang Q."/>
            <person name="Zhang B."/>
            <person name="Ji P."/>
            <person name="Sakyi L.B."/>
            <person name="Cui X."/>
            <person name="Yuan T."/>
            <person name="Jiang B."/>
            <person name="Yang W."/>
            <person name="Lam T.T.-Y."/>
            <person name="Chang Q."/>
            <person name="Ding S."/>
            <person name="Wang X."/>
            <person name="Zhu J."/>
            <person name="Ruan X."/>
            <person name="Zhao L."/>
            <person name="Wei J."/>
            <person name="Que T."/>
            <person name="Du C."/>
            <person name="Cheng J."/>
            <person name="Dai P."/>
            <person name="Han X."/>
            <person name="Huang E."/>
            <person name="Gao Y."/>
            <person name="Liu J."/>
            <person name="Shao H."/>
            <person name="Ye R."/>
            <person name="Li L."/>
            <person name="Wei W."/>
            <person name="Wang X."/>
            <person name="Wang C."/>
            <person name="Yang T."/>
            <person name="Huo Q."/>
            <person name="Li W."/>
            <person name="Guo W."/>
            <person name="Chen H."/>
            <person name="Zhou L."/>
            <person name="Ni X."/>
            <person name="Tian J."/>
            <person name="Zhou Y."/>
            <person name="Sheng Y."/>
            <person name="Liu T."/>
            <person name="Pan Y."/>
            <person name="Xia L."/>
            <person name="Li J."/>
            <person name="Zhao F."/>
            <person name="Cao W."/>
        </authorList>
    </citation>
    <scope>NUCLEOTIDE SEQUENCE</scope>
    <source>
        <strain evidence="1">Dsil-2018</strain>
    </source>
</reference>
<dbReference type="Proteomes" id="UP000821865">
    <property type="component" value="Chromosome 5"/>
</dbReference>
<name>A0ACB8CSF7_DERSI</name>
<comment type="caution">
    <text evidence="1">The sequence shown here is derived from an EMBL/GenBank/DDBJ whole genome shotgun (WGS) entry which is preliminary data.</text>
</comment>
<keyword evidence="2" id="KW-1185">Reference proteome</keyword>
<evidence type="ECO:0000313" key="1">
    <source>
        <dbReference type="EMBL" id="KAH7949996.1"/>
    </source>
</evidence>
<organism evidence="1 2">
    <name type="scientific">Dermacentor silvarum</name>
    <name type="common">Tick</name>
    <dbReference type="NCBI Taxonomy" id="543639"/>
    <lineage>
        <taxon>Eukaryota</taxon>
        <taxon>Metazoa</taxon>
        <taxon>Ecdysozoa</taxon>
        <taxon>Arthropoda</taxon>
        <taxon>Chelicerata</taxon>
        <taxon>Arachnida</taxon>
        <taxon>Acari</taxon>
        <taxon>Parasitiformes</taxon>
        <taxon>Ixodida</taxon>
        <taxon>Ixodoidea</taxon>
        <taxon>Ixodidae</taxon>
        <taxon>Rhipicephalinae</taxon>
        <taxon>Dermacentor</taxon>
    </lineage>
</organism>
<evidence type="ECO:0000313" key="2">
    <source>
        <dbReference type="Proteomes" id="UP000821865"/>
    </source>
</evidence>
<gene>
    <name evidence="1" type="ORF">HPB49_018209</name>
</gene>
<sequence length="345" mass="38100">MLRTLTRLVNGKEIRLRARGRLQKDSLVSAEFDVSEIEYAGAIHSTNSYHPPSRVKVRNSPKVRPRFSPNRSSTPSRSSRHSFSVDCGDVMPGMSPHGSLRGRGAGTGSGSFLSVTGSHGQTSSSASVSPDASATNKYRLVVLGGPRVGKSAIVHRFLHDRFLHDYSATVEEFHRGEYDVGGGATVALDILDTGGSFEFPAMRRLAIDSANRYEHRKPLVYWSSRIKPKETEKQQNTTDNKAAPPIVVVGNKTDLESHRQVQSQMVEPIVCIDWEHGWVECSAKDNTNIARVFQELLAQAHFKSKVAKATQNRRMSLPVNSFSRDQLSPVFRPKGSRKRTSCAVS</sequence>
<accession>A0ACB8CSF7</accession>
<dbReference type="EMBL" id="CM023474">
    <property type="protein sequence ID" value="KAH7949996.1"/>
    <property type="molecule type" value="Genomic_DNA"/>
</dbReference>
<proteinExistence type="predicted"/>